<dbReference type="GeneID" id="100209038"/>
<comment type="caution">
    <text evidence="7">Lacks conserved residue(s) required for the propagation of feature annotation.</text>
</comment>
<dbReference type="Proteomes" id="UP001652625">
    <property type="component" value="Chromosome 15"/>
</dbReference>
<evidence type="ECO:0000256" key="10">
    <source>
        <dbReference type="SAM" id="Phobius"/>
    </source>
</evidence>
<keyword evidence="3 8" id="KW-0479">Metal-binding</keyword>
<evidence type="ECO:0000256" key="4">
    <source>
        <dbReference type="ARBA" id="ARBA00022801"/>
    </source>
</evidence>
<dbReference type="SUPFAM" id="SSF55486">
    <property type="entry name" value="Metalloproteases ('zincins'), catalytic domain"/>
    <property type="match status" value="1"/>
</dbReference>
<dbReference type="PANTHER" id="PTHR10127">
    <property type="entry name" value="DISCOIDIN, CUB, EGF, LAMININ , AND ZINC METALLOPROTEASE DOMAIN CONTAINING"/>
    <property type="match status" value="1"/>
</dbReference>
<dbReference type="CDD" id="cd04280">
    <property type="entry name" value="ZnMc_astacin_like"/>
    <property type="match status" value="1"/>
</dbReference>
<accession>A0ABM4DNN4</accession>
<dbReference type="InterPro" id="IPR024079">
    <property type="entry name" value="MetalloPept_cat_dom_sf"/>
</dbReference>
<evidence type="ECO:0000256" key="3">
    <source>
        <dbReference type="ARBA" id="ARBA00022723"/>
    </source>
</evidence>
<name>A0ABM4DNN4_HYDVU</name>
<keyword evidence="10" id="KW-0812">Transmembrane</keyword>
<feature type="binding site" evidence="8">
    <location>
        <position position="156"/>
    </location>
    <ligand>
        <name>Zn(2+)</name>
        <dbReference type="ChEBI" id="CHEBI:29105"/>
        <note>catalytic</note>
    </ligand>
</feature>
<dbReference type="SMART" id="SM00254">
    <property type="entry name" value="ShKT"/>
    <property type="match status" value="2"/>
</dbReference>
<proteinExistence type="predicted"/>
<evidence type="ECO:0000256" key="8">
    <source>
        <dbReference type="PROSITE-ProRule" id="PRU01211"/>
    </source>
</evidence>
<evidence type="ECO:0000259" key="12">
    <source>
        <dbReference type="PROSITE" id="PS51864"/>
    </source>
</evidence>
<dbReference type="Pfam" id="PF01400">
    <property type="entry name" value="Astacin"/>
    <property type="match status" value="1"/>
</dbReference>
<keyword evidence="10" id="KW-1133">Transmembrane helix</keyword>
<organism evidence="13 14">
    <name type="scientific">Hydra vulgaris</name>
    <name type="common">Hydra</name>
    <name type="synonym">Hydra attenuata</name>
    <dbReference type="NCBI Taxonomy" id="6087"/>
    <lineage>
        <taxon>Eukaryota</taxon>
        <taxon>Metazoa</taxon>
        <taxon>Cnidaria</taxon>
        <taxon>Hydrozoa</taxon>
        <taxon>Hydroidolina</taxon>
        <taxon>Anthoathecata</taxon>
        <taxon>Aplanulata</taxon>
        <taxon>Hydridae</taxon>
        <taxon>Hydra</taxon>
    </lineage>
</organism>
<feature type="domain" description="ShKT" evidence="11">
    <location>
        <begin position="272"/>
        <end position="308"/>
    </location>
</feature>
<feature type="binding site" evidence="8">
    <location>
        <position position="152"/>
    </location>
    <ligand>
        <name>Zn(2+)</name>
        <dbReference type="ChEBI" id="CHEBI:29105"/>
        <note>catalytic</note>
    </ligand>
</feature>
<dbReference type="EC" id="3.4.24.-" evidence="9"/>
<evidence type="ECO:0000256" key="1">
    <source>
        <dbReference type="ARBA" id="ARBA00002657"/>
    </source>
</evidence>
<comment type="cofactor">
    <cofactor evidence="8 9">
        <name>Zn(2+)</name>
        <dbReference type="ChEBI" id="CHEBI:29105"/>
    </cofactor>
    <text evidence="8 9">Binds 1 zinc ion per subunit.</text>
</comment>
<evidence type="ECO:0000256" key="6">
    <source>
        <dbReference type="ARBA" id="ARBA00023049"/>
    </source>
</evidence>
<dbReference type="Gene3D" id="3.40.390.10">
    <property type="entry name" value="Collagenase (Catalytic Domain)"/>
    <property type="match status" value="1"/>
</dbReference>
<dbReference type="Pfam" id="PF01549">
    <property type="entry name" value="ShK"/>
    <property type="match status" value="2"/>
</dbReference>
<dbReference type="InterPro" id="IPR006026">
    <property type="entry name" value="Peptidase_Metallo"/>
</dbReference>
<dbReference type="SMART" id="SM00235">
    <property type="entry name" value="ZnMc"/>
    <property type="match status" value="1"/>
</dbReference>
<evidence type="ECO:0000259" key="11">
    <source>
        <dbReference type="PROSITE" id="PS51670"/>
    </source>
</evidence>
<dbReference type="InterPro" id="IPR034035">
    <property type="entry name" value="Astacin-like_dom"/>
</dbReference>
<evidence type="ECO:0000256" key="5">
    <source>
        <dbReference type="ARBA" id="ARBA00022833"/>
    </source>
</evidence>
<dbReference type="PROSITE" id="PS51670">
    <property type="entry name" value="SHKT"/>
    <property type="match status" value="2"/>
</dbReference>
<feature type="active site" evidence="8">
    <location>
        <position position="153"/>
    </location>
</feature>
<evidence type="ECO:0000313" key="14">
    <source>
        <dbReference type="RefSeq" id="XP_065676194.1"/>
    </source>
</evidence>
<keyword evidence="5 8" id="KW-0862">Zinc</keyword>
<reference evidence="14" key="1">
    <citation type="submission" date="2025-08" db="UniProtKB">
        <authorList>
            <consortium name="RefSeq"/>
        </authorList>
    </citation>
    <scope>IDENTIFICATION</scope>
</reference>
<protein>
    <recommendedName>
        <fullName evidence="9">Metalloendopeptidase</fullName>
        <ecNumber evidence="9">3.4.24.-</ecNumber>
    </recommendedName>
</protein>
<keyword evidence="2 8" id="KW-0645">Protease</keyword>
<dbReference type="InterPro" id="IPR001506">
    <property type="entry name" value="Peptidase_M12A"/>
</dbReference>
<dbReference type="GO" id="GO:0008237">
    <property type="term" value="F:metallopeptidase activity"/>
    <property type="evidence" value="ECO:0007669"/>
    <property type="project" value="UniProtKB-KW"/>
</dbReference>
<dbReference type="PANTHER" id="PTHR10127:SF780">
    <property type="entry name" value="METALLOENDOPEPTIDASE"/>
    <property type="match status" value="1"/>
</dbReference>
<keyword evidence="7" id="KW-1015">Disulfide bond</keyword>
<feature type="domain" description="Peptidase M12A" evidence="12">
    <location>
        <begin position="59"/>
        <end position="257"/>
    </location>
</feature>
<dbReference type="InterPro" id="IPR003582">
    <property type="entry name" value="ShKT_dom"/>
</dbReference>
<comment type="function">
    <text evidence="1">Metalloprotease.</text>
</comment>
<feature type="disulfide bond" evidence="7">
    <location>
        <begin position="351"/>
        <end position="369"/>
    </location>
</feature>
<sequence length="376" mass="42140">MEGFFFFSFKMYGIFVYCSLILSATAWVRDMENPNLYQGDMILSPSEIEEVQNGTFKFSALGDLSKMWPNAVVPYVIDSSLANERKAKSGIESAIADYHKYTCLRFKLRTNEAEYIRFWRGSGCSSYVGYTKGRRNDVSLSEGCWSKSTVLHEVGHSLGFHHEQTRPDRDSFVTIVKSNISPGTYFNFEKENARDINSHGSPYDYLSMMHYSWNAFAVNTGSPSIITLNKEYQYHIGQDEGFSRSDVIQLNKMYRCSGSYPTPPDYVIVPGCHNTGGACASGVAEGNCNKPEWKSYMTRACRRACGLCGDGGGPKTDGPVVTYTAGPNTTPPRTPVPPTIGGACVDKHVNCIQFRNDCNQHPDYFKMYCRKTCKFC</sequence>
<keyword evidence="10" id="KW-0472">Membrane</keyword>
<evidence type="ECO:0000313" key="13">
    <source>
        <dbReference type="Proteomes" id="UP001652625"/>
    </source>
</evidence>
<gene>
    <name evidence="14" type="primary">LOC100209038</name>
</gene>
<feature type="transmembrane region" description="Helical" evidence="10">
    <location>
        <begin position="6"/>
        <end position="28"/>
    </location>
</feature>
<evidence type="ECO:0000256" key="9">
    <source>
        <dbReference type="RuleBase" id="RU361183"/>
    </source>
</evidence>
<feature type="binding site" evidence="8">
    <location>
        <position position="162"/>
    </location>
    <ligand>
        <name>Zn(2+)</name>
        <dbReference type="ChEBI" id="CHEBI:29105"/>
        <note>catalytic</note>
    </ligand>
</feature>
<feature type="domain" description="ShKT" evidence="11">
    <location>
        <begin position="344"/>
        <end position="376"/>
    </location>
</feature>
<dbReference type="PRINTS" id="PR00480">
    <property type="entry name" value="ASTACIN"/>
</dbReference>
<keyword evidence="13" id="KW-1185">Reference proteome</keyword>
<evidence type="ECO:0000256" key="7">
    <source>
        <dbReference type="PROSITE-ProRule" id="PRU01005"/>
    </source>
</evidence>
<keyword evidence="6 8" id="KW-0482">Metalloprotease</keyword>
<dbReference type="RefSeq" id="XP_065676194.1">
    <property type="nucleotide sequence ID" value="XM_065820122.1"/>
</dbReference>
<keyword evidence="4 8" id="KW-0378">Hydrolase</keyword>
<evidence type="ECO:0000256" key="2">
    <source>
        <dbReference type="ARBA" id="ARBA00022670"/>
    </source>
</evidence>
<dbReference type="PROSITE" id="PS51864">
    <property type="entry name" value="ASTACIN"/>
    <property type="match status" value="1"/>
</dbReference>
<dbReference type="Gene3D" id="1.10.10.1940">
    <property type="match status" value="1"/>
</dbReference>